<organism evidence="2 3">
    <name type="scientific">Epinotia aporema granulovirus</name>
    <dbReference type="NCBI Taxonomy" id="166056"/>
    <lineage>
        <taxon>Viruses</taxon>
        <taxon>Viruses incertae sedis</taxon>
        <taxon>Naldaviricetes</taxon>
        <taxon>Lefavirales</taxon>
        <taxon>Baculoviridae</taxon>
        <taxon>Betabaculovirus</taxon>
        <taxon>Betabaculovirus epaporemae</taxon>
    </lineage>
</organism>
<protein>
    <submittedName>
        <fullName evidence="2">Polyhedron envelope protein</fullName>
    </submittedName>
</protein>
<dbReference type="GO" id="GO:0019028">
    <property type="term" value="C:viral capsid"/>
    <property type="evidence" value="ECO:0007669"/>
    <property type="project" value="InterPro"/>
</dbReference>
<dbReference type="Pfam" id="PF04512">
    <property type="entry name" value="Baculo_PEP_N"/>
    <property type="match status" value="1"/>
</dbReference>
<proteinExistence type="predicted"/>
<accession>K4EQ15</accession>
<evidence type="ECO:0000313" key="2">
    <source>
        <dbReference type="EMBL" id="AER41447.1"/>
    </source>
</evidence>
<evidence type="ECO:0000313" key="3">
    <source>
        <dbReference type="Proteomes" id="UP000201571"/>
    </source>
</evidence>
<dbReference type="GO" id="GO:0019031">
    <property type="term" value="C:viral envelope"/>
    <property type="evidence" value="ECO:0007669"/>
    <property type="project" value="UniProtKB-KW"/>
</dbReference>
<keyword evidence="2" id="KW-0261">Viral envelope protein</keyword>
<dbReference type="RefSeq" id="YP_006908529.1">
    <property type="nucleotide sequence ID" value="NC_018875.1"/>
</dbReference>
<keyword evidence="3" id="KW-1185">Reference proteome</keyword>
<dbReference type="KEGG" id="vg:13842593"/>
<evidence type="ECO:0000259" key="1">
    <source>
        <dbReference type="Pfam" id="PF04512"/>
    </source>
</evidence>
<reference evidence="2 3" key="1">
    <citation type="journal article" date="2012" name="BMC Genomics">
        <title>Genome of Epinotia aporema granulovirus (EpapGV), a polyorganotropic fast killing betabaculovirus with a novel thymidylate kinase gene.</title>
        <authorList>
            <person name="Ferrelli M.L."/>
            <person name="Salvador R."/>
            <person name="Biedma M.E."/>
            <person name="Berretta M.F."/>
            <person name="Haase S."/>
            <person name="Sciocco-Cap A."/>
            <person name="Ghiringhelli P.D."/>
            <person name="Romanowski V."/>
        </authorList>
    </citation>
    <scope>NUCLEOTIDE SEQUENCE [LARGE SCALE GENOMIC DNA]</scope>
</reference>
<dbReference type="OrthoDB" id="17883at10239"/>
<dbReference type="EMBL" id="JN408834">
    <property type="protein sequence ID" value="AER41447.1"/>
    <property type="molecule type" value="Genomic_DNA"/>
</dbReference>
<name>K4EQ15_9BBAC</name>
<dbReference type="GO" id="GO:0005198">
    <property type="term" value="F:structural molecule activity"/>
    <property type="evidence" value="ECO:0007669"/>
    <property type="project" value="InterPro"/>
</dbReference>
<gene>
    <name evidence="2" type="primary">pep</name>
</gene>
<dbReference type="GeneID" id="13842593"/>
<keyword evidence="2" id="KW-0946">Virion</keyword>
<dbReference type="InterPro" id="IPR007600">
    <property type="entry name" value="Baculo_PEP_N"/>
</dbReference>
<dbReference type="Proteomes" id="UP000201571">
    <property type="component" value="Segment"/>
</dbReference>
<feature type="domain" description="Baculovirus polyhedron envelope protein PEP N-terminal" evidence="1">
    <location>
        <begin position="11"/>
        <end position="122"/>
    </location>
</feature>
<sequence>MSDELFYKTFDGVSVPFIFNDMVLWVGMDEVSKILRVPTHSATSLPDNERTILKQLQPCSDSNKVFITSLGVGLLASRSLSRGCVINDCVTNDSHLPEHINAFANIFLTDVVIEMRQEGLLCSINSKANDILNILNSNTPGV</sequence>